<dbReference type="GO" id="GO:0016301">
    <property type="term" value="F:kinase activity"/>
    <property type="evidence" value="ECO:0007669"/>
    <property type="project" value="UniProtKB-UniRule"/>
</dbReference>
<dbReference type="PIRSF" id="PIRSF006221">
    <property type="entry name" value="Ketosamine-3-kinase"/>
    <property type="match status" value="1"/>
</dbReference>
<dbReference type="PANTHER" id="PTHR12149">
    <property type="entry name" value="FRUCTOSAMINE 3 KINASE-RELATED PROTEIN"/>
    <property type="match status" value="1"/>
</dbReference>
<dbReference type="SUPFAM" id="SSF56112">
    <property type="entry name" value="Protein kinase-like (PK-like)"/>
    <property type="match status" value="1"/>
</dbReference>
<name>A0A021VTX4_9CELL</name>
<dbReference type="AlphaFoldDB" id="A0A021VTX4"/>
<comment type="similarity">
    <text evidence="1">Belongs to the fructosamine kinase family.</text>
</comment>
<dbReference type="PANTHER" id="PTHR12149:SF8">
    <property type="entry name" value="PROTEIN-RIBULOSAMINE 3-KINASE"/>
    <property type="match status" value="1"/>
</dbReference>
<gene>
    <name evidence="2" type="ORF">N866_07535</name>
</gene>
<dbReference type="Gene3D" id="1.10.510.10">
    <property type="entry name" value="Transferase(Phosphotransferase) domain 1"/>
    <property type="match status" value="1"/>
</dbReference>
<sequence>MTTFVKQRRDAPAGFFACEAAGLRWLAVPGGARVVRVRGVSDTALELERLVPGDPSHQDAEAFGQGLAITHSAGAPAFGSPAPGWDADGFFGPLADPRPLPAAEDPTWGAFHARCRIRSVRDQLAAADALPDRLAASLEGLARRLEQGHHDDDAPPARVHGDLWSGNVVWTSAGAVLVDPAAHGGHALTDLAMLALFGLPHLGRVLDAYAEAAADRLPDGWRDLLALHQVYPVGMHALLFGGGYRQQLEGLVGRYA</sequence>
<evidence type="ECO:0000313" key="2">
    <source>
        <dbReference type="EMBL" id="EYR64606.1"/>
    </source>
</evidence>
<dbReference type="Pfam" id="PF03881">
    <property type="entry name" value="Fructosamin_kin"/>
    <property type="match status" value="1"/>
</dbReference>
<keyword evidence="1" id="KW-0808">Transferase</keyword>
<protein>
    <submittedName>
        <fullName evidence="2">Fructosamine kinase</fullName>
    </submittedName>
</protein>
<dbReference type="EMBL" id="AXCW01000023">
    <property type="protein sequence ID" value="EYR64606.1"/>
    <property type="molecule type" value="Genomic_DNA"/>
</dbReference>
<reference evidence="2 3" key="1">
    <citation type="submission" date="2014-01" db="EMBL/GenBank/DDBJ databases">
        <title>Actinotalea ferrariae CF5-4.</title>
        <authorList>
            <person name="Chen F."/>
            <person name="Li Y."/>
            <person name="Wang G."/>
        </authorList>
    </citation>
    <scope>NUCLEOTIDE SEQUENCE [LARGE SCALE GENOMIC DNA]</scope>
    <source>
        <strain evidence="2 3">CF5-4</strain>
    </source>
</reference>
<dbReference type="Gene3D" id="1.20.1270.240">
    <property type="match status" value="1"/>
</dbReference>
<keyword evidence="3" id="KW-1185">Reference proteome</keyword>
<evidence type="ECO:0000313" key="3">
    <source>
        <dbReference type="Proteomes" id="UP000019753"/>
    </source>
</evidence>
<dbReference type="InterPro" id="IPR011009">
    <property type="entry name" value="Kinase-like_dom_sf"/>
</dbReference>
<dbReference type="Proteomes" id="UP000019753">
    <property type="component" value="Unassembled WGS sequence"/>
</dbReference>
<organism evidence="2 3">
    <name type="scientific">Actinotalea ferrariae CF5-4</name>
    <dbReference type="NCBI Taxonomy" id="948458"/>
    <lineage>
        <taxon>Bacteria</taxon>
        <taxon>Bacillati</taxon>
        <taxon>Actinomycetota</taxon>
        <taxon>Actinomycetes</taxon>
        <taxon>Micrococcales</taxon>
        <taxon>Cellulomonadaceae</taxon>
        <taxon>Actinotalea</taxon>
    </lineage>
</organism>
<dbReference type="RefSeq" id="WP_034222779.1">
    <property type="nucleotide sequence ID" value="NZ_AXCW01000023.1"/>
</dbReference>
<dbReference type="Gene3D" id="3.30.200.20">
    <property type="entry name" value="Phosphorylase Kinase, domain 1"/>
    <property type="match status" value="1"/>
</dbReference>
<dbReference type="InterPro" id="IPR016477">
    <property type="entry name" value="Fructo-/Ketosamine-3-kinase"/>
</dbReference>
<proteinExistence type="inferred from homology"/>
<keyword evidence="1 2" id="KW-0418">Kinase</keyword>
<comment type="caution">
    <text evidence="2">The sequence shown here is derived from an EMBL/GenBank/DDBJ whole genome shotgun (WGS) entry which is preliminary data.</text>
</comment>
<accession>A0A021VTX4</accession>
<evidence type="ECO:0000256" key="1">
    <source>
        <dbReference type="PIRNR" id="PIRNR006221"/>
    </source>
</evidence>